<evidence type="ECO:0000313" key="6">
    <source>
        <dbReference type="EMBL" id="XFO69301.1"/>
    </source>
</evidence>
<dbReference type="InterPro" id="IPR050129">
    <property type="entry name" value="Zn_alcohol_dh"/>
</dbReference>
<evidence type="ECO:0000313" key="7">
    <source>
        <dbReference type="Proteomes" id="UP000216752"/>
    </source>
</evidence>
<dbReference type="GO" id="GO:0016491">
    <property type="term" value="F:oxidoreductase activity"/>
    <property type="evidence" value="ECO:0007669"/>
    <property type="project" value="UniProtKB-KW"/>
</dbReference>
<dbReference type="Proteomes" id="UP000216752">
    <property type="component" value="Chromosome"/>
</dbReference>
<dbReference type="InterPro" id="IPR011032">
    <property type="entry name" value="GroES-like_sf"/>
</dbReference>
<dbReference type="Gene3D" id="3.40.50.720">
    <property type="entry name" value="NAD(P)-binding Rossmann-like Domain"/>
    <property type="match status" value="1"/>
</dbReference>
<keyword evidence="7" id="KW-1185">Reference proteome</keyword>
<keyword evidence="3 6" id="KW-0560">Oxidoreductase</keyword>
<dbReference type="PROSITE" id="PS00059">
    <property type="entry name" value="ADH_ZINC"/>
    <property type="match status" value="1"/>
</dbReference>
<protein>
    <submittedName>
        <fullName evidence="6">Zinc-type alcohol dehydrogenase-like protein YjmD</fullName>
        <ecNumber evidence="6">1.-.-.-</ecNumber>
    </submittedName>
</protein>
<sequence length="341" mass="37542">MKEVVITKPHAYEVREVPVPEISNDYEVLVQMKAAGVCGSDHHIYHGANPCSTYPRIPGHENAGIIAKVGSKVTKVKVGDRVVVDLIMTCGECYQCKIGRENVCENVRVRGSGADGGFREYFTAPEDDVYVFPDSIPFKDAALIEPYAIGAHCTTRGRLVPEDIVFILGTGTIGSIILQTCKAKGCTVICCDVNDETLKRAKGYGADYIINSKKENIVDRVQEITKGKGVTIAFDSACFQGSLTALFEVGLVRNAGRIVSLGFVSAPEAISQAMLDQRELDLIGSRMSSYQFKPTIEKFANHVFNLEGIATTFIQFSEIEKMFYYMDHPDPKVKKMVILFD</sequence>
<dbReference type="SMART" id="SM00829">
    <property type="entry name" value="PKS_ER"/>
    <property type="match status" value="1"/>
</dbReference>
<keyword evidence="1 4" id="KW-0479">Metal-binding</keyword>
<dbReference type="SUPFAM" id="SSF51735">
    <property type="entry name" value="NAD(P)-binding Rossmann-fold domains"/>
    <property type="match status" value="1"/>
</dbReference>
<dbReference type="InterPro" id="IPR013154">
    <property type="entry name" value="ADH-like_N"/>
</dbReference>
<dbReference type="InterPro" id="IPR002328">
    <property type="entry name" value="ADH_Zn_CS"/>
</dbReference>
<comment type="similarity">
    <text evidence="4">Belongs to the zinc-containing alcohol dehydrogenase family.</text>
</comment>
<keyword evidence="2 4" id="KW-0862">Zinc</keyword>
<reference evidence="6" key="1">
    <citation type="submission" date="2024-05" db="EMBL/GenBank/DDBJ databases">
        <title>Isolation and characterization of Sporomusa carbonis sp. nov., a carboxydotrophic hydrogenogen in the genus of Sporomusa isolated from a charcoal burning pile.</title>
        <authorList>
            <person name="Boeer T."/>
            <person name="Rosenbaum F."/>
            <person name="Eysell L."/>
            <person name="Mueller V."/>
            <person name="Daniel R."/>
            <person name="Poehlein A."/>
        </authorList>
    </citation>
    <scope>NUCLEOTIDE SEQUENCE [LARGE SCALE GENOMIC DNA]</scope>
    <source>
        <strain evidence="6">DSM 10669</strain>
    </source>
</reference>
<dbReference type="InterPro" id="IPR020843">
    <property type="entry name" value="ER"/>
</dbReference>
<dbReference type="InterPro" id="IPR013149">
    <property type="entry name" value="ADH-like_C"/>
</dbReference>
<dbReference type="RefSeq" id="WP_094603682.1">
    <property type="nucleotide sequence ID" value="NZ_CP155573.1"/>
</dbReference>
<organism evidence="6 7">
    <name type="scientific">Sporomusa silvacetica DSM 10669</name>
    <dbReference type="NCBI Taxonomy" id="1123289"/>
    <lineage>
        <taxon>Bacteria</taxon>
        <taxon>Bacillati</taxon>
        <taxon>Bacillota</taxon>
        <taxon>Negativicutes</taxon>
        <taxon>Selenomonadales</taxon>
        <taxon>Sporomusaceae</taxon>
        <taxon>Sporomusa</taxon>
    </lineage>
</organism>
<accession>A0ABZ3IUU9</accession>
<evidence type="ECO:0000256" key="4">
    <source>
        <dbReference type="RuleBase" id="RU361277"/>
    </source>
</evidence>
<evidence type="ECO:0000256" key="1">
    <source>
        <dbReference type="ARBA" id="ARBA00022723"/>
    </source>
</evidence>
<dbReference type="Pfam" id="PF00107">
    <property type="entry name" value="ADH_zinc_N"/>
    <property type="match status" value="1"/>
</dbReference>
<dbReference type="Pfam" id="PF08240">
    <property type="entry name" value="ADH_N"/>
    <property type="match status" value="1"/>
</dbReference>
<evidence type="ECO:0000256" key="2">
    <source>
        <dbReference type="ARBA" id="ARBA00022833"/>
    </source>
</evidence>
<dbReference type="PANTHER" id="PTHR43401">
    <property type="entry name" value="L-THREONINE 3-DEHYDROGENASE"/>
    <property type="match status" value="1"/>
</dbReference>
<dbReference type="EC" id="1.-.-.-" evidence="6"/>
<gene>
    <name evidence="6" type="primary">yjmD</name>
    <name evidence="6" type="ORF">SPSIL_055330</name>
</gene>
<dbReference type="PANTHER" id="PTHR43401:SF2">
    <property type="entry name" value="L-THREONINE 3-DEHYDROGENASE"/>
    <property type="match status" value="1"/>
</dbReference>
<dbReference type="Gene3D" id="3.90.180.10">
    <property type="entry name" value="Medium-chain alcohol dehydrogenases, catalytic domain"/>
    <property type="match status" value="1"/>
</dbReference>
<dbReference type="SUPFAM" id="SSF50129">
    <property type="entry name" value="GroES-like"/>
    <property type="match status" value="1"/>
</dbReference>
<name>A0ABZ3IUU9_9FIRM</name>
<evidence type="ECO:0000259" key="5">
    <source>
        <dbReference type="SMART" id="SM00829"/>
    </source>
</evidence>
<proteinExistence type="inferred from homology"/>
<dbReference type="InterPro" id="IPR036291">
    <property type="entry name" value="NAD(P)-bd_dom_sf"/>
</dbReference>
<feature type="domain" description="Enoyl reductase (ER)" evidence="5">
    <location>
        <begin position="4"/>
        <end position="338"/>
    </location>
</feature>
<comment type="cofactor">
    <cofactor evidence="4">
        <name>Zn(2+)</name>
        <dbReference type="ChEBI" id="CHEBI:29105"/>
    </cofactor>
</comment>
<dbReference type="EMBL" id="CP155573">
    <property type="protein sequence ID" value="XFO69301.1"/>
    <property type="molecule type" value="Genomic_DNA"/>
</dbReference>
<evidence type="ECO:0000256" key="3">
    <source>
        <dbReference type="ARBA" id="ARBA00023002"/>
    </source>
</evidence>